<keyword evidence="3" id="KW-0998">Cell outer membrane</keyword>
<dbReference type="PRINTS" id="PR01021">
    <property type="entry name" value="OMPADOMAIN"/>
</dbReference>
<evidence type="ECO:0000256" key="3">
    <source>
        <dbReference type="ARBA" id="ARBA00023237"/>
    </source>
</evidence>
<keyword evidence="8" id="KW-1185">Reference proteome</keyword>
<name>A0A510JZ28_9FUSO</name>
<organism evidence="7 8">
    <name type="scientific">Leptotrichia trevisanii</name>
    <dbReference type="NCBI Taxonomy" id="109328"/>
    <lineage>
        <taxon>Bacteria</taxon>
        <taxon>Fusobacteriati</taxon>
        <taxon>Fusobacteriota</taxon>
        <taxon>Fusobacteriia</taxon>
        <taxon>Fusobacteriales</taxon>
        <taxon>Leptotrichiaceae</taxon>
        <taxon>Leptotrichia</taxon>
    </lineage>
</organism>
<dbReference type="PROSITE" id="PS51123">
    <property type="entry name" value="OMPA_2"/>
    <property type="match status" value="1"/>
</dbReference>
<evidence type="ECO:0000313" key="8">
    <source>
        <dbReference type="Proteomes" id="UP000422644"/>
    </source>
</evidence>
<dbReference type="PANTHER" id="PTHR30329">
    <property type="entry name" value="STATOR ELEMENT OF FLAGELLAR MOTOR COMPLEX"/>
    <property type="match status" value="1"/>
</dbReference>
<dbReference type="RefSeq" id="WP_026749496.1">
    <property type="nucleotide sequence ID" value="NZ_AP019831.1"/>
</dbReference>
<keyword evidence="5" id="KW-0732">Signal</keyword>
<feature type="domain" description="OmpA-like" evidence="6">
    <location>
        <begin position="24"/>
        <end position="144"/>
    </location>
</feature>
<proteinExistence type="predicted"/>
<dbReference type="InterPro" id="IPR006665">
    <property type="entry name" value="OmpA-like"/>
</dbReference>
<protein>
    <submittedName>
        <fullName evidence="7">OmpA/MotB domain-containing protein</fullName>
    </submittedName>
</protein>
<accession>A0A510JZ28</accession>
<feature type="chain" id="PRO_5021798484" evidence="5">
    <location>
        <begin position="19"/>
        <end position="149"/>
    </location>
</feature>
<comment type="subcellular location">
    <subcellularLocation>
        <location evidence="1">Cell outer membrane</location>
    </subcellularLocation>
</comment>
<dbReference type="InterPro" id="IPR036737">
    <property type="entry name" value="OmpA-like_sf"/>
</dbReference>
<dbReference type="Proteomes" id="UP000422644">
    <property type="component" value="Chromosome"/>
</dbReference>
<gene>
    <name evidence="7" type="ORF">JMUB3870_0768</name>
</gene>
<evidence type="ECO:0000256" key="5">
    <source>
        <dbReference type="SAM" id="SignalP"/>
    </source>
</evidence>
<dbReference type="AlphaFoldDB" id="A0A510JZ28"/>
<evidence type="ECO:0000256" key="4">
    <source>
        <dbReference type="PROSITE-ProRule" id="PRU00473"/>
    </source>
</evidence>
<dbReference type="EMBL" id="AP019831">
    <property type="protein sequence ID" value="BBM44650.1"/>
    <property type="molecule type" value="Genomic_DNA"/>
</dbReference>
<dbReference type="Gene3D" id="3.30.1330.60">
    <property type="entry name" value="OmpA-like domain"/>
    <property type="match status" value="1"/>
</dbReference>
<dbReference type="InterPro" id="IPR006664">
    <property type="entry name" value="OMP_bac"/>
</dbReference>
<dbReference type="SUPFAM" id="SSF103088">
    <property type="entry name" value="OmpA-like"/>
    <property type="match status" value="1"/>
</dbReference>
<sequence>MKKFILFCIFIIVNISFSTTLVVPCNREEKKCVIRGFKVDGRIITEYQIFDLKEIVNVLNKFGESGTVDFVGYTDSTGTKKYNQKLSLIRARNVARILRELGLKDTISIGEISGKGEDDPVDKNETDIGKYHNRRVEILFNNLKWKNFE</sequence>
<evidence type="ECO:0000259" key="6">
    <source>
        <dbReference type="PROSITE" id="PS51123"/>
    </source>
</evidence>
<evidence type="ECO:0000256" key="2">
    <source>
        <dbReference type="ARBA" id="ARBA00023136"/>
    </source>
</evidence>
<reference evidence="7 8" key="1">
    <citation type="submission" date="2019-07" db="EMBL/GenBank/DDBJ databases">
        <title>Complete Genome Sequence of Leptotrichia trevisanii Strain JMUB3870.</title>
        <authorList>
            <person name="Watanabe S."/>
            <person name="Cui L."/>
        </authorList>
    </citation>
    <scope>NUCLEOTIDE SEQUENCE [LARGE SCALE GENOMIC DNA]</scope>
    <source>
        <strain evidence="7 8">JMUB3870</strain>
    </source>
</reference>
<evidence type="ECO:0000256" key="1">
    <source>
        <dbReference type="ARBA" id="ARBA00004442"/>
    </source>
</evidence>
<keyword evidence="2 4" id="KW-0472">Membrane</keyword>
<dbReference type="OrthoDB" id="95027at2"/>
<dbReference type="GO" id="GO:0009279">
    <property type="term" value="C:cell outer membrane"/>
    <property type="evidence" value="ECO:0007669"/>
    <property type="project" value="UniProtKB-SubCell"/>
</dbReference>
<evidence type="ECO:0000313" key="7">
    <source>
        <dbReference type="EMBL" id="BBM44650.1"/>
    </source>
</evidence>
<feature type="signal peptide" evidence="5">
    <location>
        <begin position="1"/>
        <end position="18"/>
    </location>
</feature>
<dbReference type="PANTHER" id="PTHR30329:SF21">
    <property type="entry name" value="LIPOPROTEIN YIAD-RELATED"/>
    <property type="match status" value="1"/>
</dbReference>
<dbReference type="Pfam" id="PF00691">
    <property type="entry name" value="OmpA"/>
    <property type="match status" value="1"/>
</dbReference>
<dbReference type="InterPro" id="IPR050330">
    <property type="entry name" value="Bact_OuterMem_StrucFunc"/>
</dbReference>
<dbReference type="CDD" id="cd07185">
    <property type="entry name" value="OmpA_C-like"/>
    <property type="match status" value="1"/>
</dbReference>